<accession>A0A8K0QWW3</accession>
<evidence type="ECO:0000313" key="1">
    <source>
        <dbReference type="EMBL" id="KAH7076121.1"/>
    </source>
</evidence>
<dbReference type="OrthoDB" id="3807907at2759"/>
<keyword evidence="2" id="KW-1185">Reference proteome</keyword>
<proteinExistence type="predicted"/>
<dbReference type="AlphaFoldDB" id="A0A8K0QWW3"/>
<sequence>MLLTTYLFYSSSKEILKILTKASFVSTTINNSLVVKPTKVDSTIKAIINNYRTFKNRYKVTLNYLYKGEIELEYLFLLENNTIDKLVFFLKTLILLEAFLSLETLI</sequence>
<name>A0A8K0QWW3_9PLEO</name>
<dbReference type="Proteomes" id="UP000813461">
    <property type="component" value="Unassembled WGS sequence"/>
</dbReference>
<reference evidence="1" key="1">
    <citation type="journal article" date="2021" name="Nat. Commun.">
        <title>Genetic determinants of endophytism in the Arabidopsis root mycobiome.</title>
        <authorList>
            <person name="Mesny F."/>
            <person name="Miyauchi S."/>
            <person name="Thiergart T."/>
            <person name="Pickel B."/>
            <person name="Atanasova L."/>
            <person name="Karlsson M."/>
            <person name="Huettel B."/>
            <person name="Barry K.W."/>
            <person name="Haridas S."/>
            <person name="Chen C."/>
            <person name="Bauer D."/>
            <person name="Andreopoulos W."/>
            <person name="Pangilinan J."/>
            <person name="LaButti K."/>
            <person name="Riley R."/>
            <person name="Lipzen A."/>
            <person name="Clum A."/>
            <person name="Drula E."/>
            <person name="Henrissat B."/>
            <person name="Kohler A."/>
            <person name="Grigoriev I.V."/>
            <person name="Martin F.M."/>
            <person name="Hacquard S."/>
        </authorList>
    </citation>
    <scope>NUCLEOTIDE SEQUENCE</scope>
    <source>
        <strain evidence="1">MPI-SDFR-AT-0120</strain>
    </source>
</reference>
<gene>
    <name evidence="1" type="ORF">FB567DRAFT_553085</name>
</gene>
<evidence type="ECO:0000313" key="2">
    <source>
        <dbReference type="Proteomes" id="UP000813461"/>
    </source>
</evidence>
<comment type="caution">
    <text evidence="1">The sequence shown here is derived from an EMBL/GenBank/DDBJ whole genome shotgun (WGS) entry which is preliminary data.</text>
</comment>
<organism evidence="1 2">
    <name type="scientific">Paraphoma chrysanthemicola</name>
    <dbReference type="NCBI Taxonomy" id="798071"/>
    <lineage>
        <taxon>Eukaryota</taxon>
        <taxon>Fungi</taxon>
        <taxon>Dikarya</taxon>
        <taxon>Ascomycota</taxon>
        <taxon>Pezizomycotina</taxon>
        <taxon>Dothideomycetes</taxon>
        <taxon>Pleosporomycetidae</taxon>
        <taxon>Pleosporales</taxon>
        <taxon>Pleosporineae</taxon>
        <taxon>Phaeosphaeriaceae</taxon>
        <taxon>Paraphoma</taxon>
    </lineage>
</organism>
<protein>
    <submittedName>
        <fullName evidence="1">Uncharacterized protein</fullName>
    </submittedName>
</protein>
<dbReference type="EMBL" id="JAGMVJ010000019">
    <property type="protein sequence ID" value="KAH7076121.1"/>
    <property type="molecule type" value="Genomic_DNA"/>
</dbReference>